<proteinExistence type="predicted"/>
<keyword evidence="2" id="KW-1185">Reference proteome</keyword>
<name>A0AAW1XP04_RUBAR</name>
<evidence type="ECO:0000313" key="1">
    <source>
        <dbReference type="EMBL" id="KAK9937620.1"/>
    </source>
</evidence>
<protein>
    <submittedName>
        <fullName evidence="1">Uncharacterized protein</fullName>
    </submittedName>
</protein>
<dbReference type="EMBL" id="JBEDUW010000003">
    <property type="protein sequence ID" value="KAK9937620.1"/>
    <property type="molecule type" value="Genomic_DNA"/>
</dbReference>
<sequence length="85" mass="9326">MPCRDLHHLHPSSSLALSTAMAVRTQSLTSTSPCSFPKQSPLASLKLQLHRTQFTCNLSHQHTFILNPSLKAHPLPASLLRPPPP</sequence>
<evidence type="ECO:0000313" key="2">
    <source>
        <dbReference type="Proteomes" id="UP001457282"/>
    </source>
</evidence>
<accession>A0AAW1XP04</accession>
<organism evidence="1 2">
    <name type="scientific">Rubus argutus</name>
    <name type="common">Southern blackberry</name>
    <dbReference type="NCBI Taxonomy" id="59490"/>
    <lineage>
        <taxon>Eukaryota</taxon>
        <taxon>Viridiplantae</taxon>
        <taxon>Streptophyta</taxon>
        <taxon>Embryophyta</taxon>
        <taxon>Tracheophyta</taxon>
        <taxon>Spermatophyta</taxon>
        <taxon>Magnoliopsida</taxon>
        <taxon>eudicotyledons</taxon>
        <taxon>Gunneridae</taxon>
        <taxon>Pentapetalae</taxon>
        <taxon>rosids</taxon>
        <taxon>fabids</taxon>
        <taxon>Rosales</taxon>
        <taxon>Rosaceae</taxon>
        <taxon>Rosoideae</taxon>
        <taxon>Rosoideae incertae sedis</taxon>
        <taxon>Rubus</taxon>
    </lineage>
</organism>
<reference evidence="1 2" key="1">
    <citation type="journal article" date="2023" name="G3 (Bethesda)">
        <title>A chromosome-length genome assembly and annotation of blackberry (Rubus argutus, cv. 'Hillquist').</title>
        <authorList>
            <person name="Bruna T."/>
            <person name="Aryal R."/>
            <person name="Dudchenko O."/>
            <person name="Sargent D.J."/>
            <person name="Mead D."/>
            <person name="Buti M."/>
            <person name="Cavallini A."/>
            <person name="Hytonen T."/>
            <person name="Andres J."/>
            <person name="Pham M."/>
            <person name="Weisz D."/>
            <person name="Mascagni F."/>
            <person name="Usai G."/>
            <person name="Natali L."/>
            <person name="Bassil N."/>
            <person name="Fernandez G.E."/>
            <person name="Lomsadze A."/>
            <person name="Armour M."/>
            <person name="Olukolu B."/>
            <person name="Poorten T."/>
            <person name="Britton C."/>
            <person name="Davik J."/>
            <person name="Ashrafi H."/>
            <person name="Aiden E.L."/>
            <person name="Borodovsky M."/>
            <person name="Worthington M."/>
        </authorList>
    </citation>
    <scope>NUCLEOTIDE SEQUENCE [LARGE SCALE GENOMIC DNA]</scope>
    <source>
        <strain evidence="1">PI 553951</strain>
    </source>
</reference>
<dbReference type="Proteomes" id="UP001457282">
    <property type="component" value="Unassembled WGS sequence"/>
</dbReference>
<dbReference type="AlphaFoldDB" id="A0AAW1XP04"/>
<comment type="caution">
    <text evidence="1">The sequence shown here is derived from an EMBL/GenBank/DDBJ whole genome shotgun (WGS) entry which is preliminary data.</text>
</comment>
<gene>
    <name evidence="1" type="ORF">M0R45_014398</name>
</gene>